<keyword evidence="2" id="KW-1185">Reference proteome</keyword>
<dbReference type="Proteomes" id="UP000789901">
    <property type="component" value="Unassembled WGS sequence"/>
</dbReference>
<feature type="non-terminal residue" evidence="1">
    <location>
        <position position="1"/>
    </location>
</feature>
<organism evidence="1 2">
    <name type="scientific">Gigaspora margarita</name>
    <dbReference type="NCBI Taxonomy" id="4874"/>
    <lineage>
        <taxon>Eukaryota</taxon>
        <taxon>Fungi</taxon>
        <taxon>Fungi incertae sedis</taxon>
        <taxon>Mucoromycota</taxon>
        <taxon>Glomeromycotina</taxon>
        <taxon>Glomeromycetes</taxon>
        <taxon>Diversisporales</taxon>
        <taxon>Gigasporaceae</taxon>
        <taxon>Gigaspora</taxon>
    </lineage>
</organism>
<sequence>ISDLTKEYEKLFQLKSILEVSESTLSNKIRSLEAKKGRNKDEITCLKNNLKQLYDEKLERENLELLKQKKYCKK</sequence>
<accession>A0ABN7UX42</accession>
<comment type="caution">
    <text evidence="1">The sequence shown here is derived from an EMBL/GenBank/DDBJ whole genome shotgun (WGS) entry which is preliminary data.</text>
</comment>
<reference evidence="1 2" key="1">
    <citation type="submission" date="2021-06" db="EMBL/GenBank/DDBJ databases">
        <authorList>
            <person name="Kallberg Y."/>
            <person name="Tangrot J."/>
            <person name="Rosling A."/>
        </authorList>
    </citation>
    <scope>NUCLEOTIDE SEQUENCE [LARGE SCALE GENOMIC DNA]</scope>
    <source>
        <strain evidence="1 2">120-4 pot B 10/14</strain>
    </source>
</reference>
<protein>
    <submittedName>
        <fullName evidence="1">38076_t:CDS:1</fullName>
    </submittedName>
</protein>
<dbReference type="EMBL" id="CAJVQB010006598">
    <property type="protein sequence ID" value="CAG8687971.1"/>
    <property type="molecule type" value="Genomic_DNA"/>
</dbReference>
<gene>
    <name evidence="1" type="ORF">GMARGA_LOCUS11322</name>
</gene>
<evidence type="ECO:0000313" key="1">
    <source>
        <dbReference type="EMBL" id="CAG8687971.1"/>
    </source>
</evidence>
<proteinExistence type="predicted"/>
<name>A0ABN7UX42_GIGMA</name>
<evidence type="ECO:0000313" key="2">
    <source>
        <dbReference type="Proteomes" id="UP000789901"/>
    </source>
</evidence>